<dbReference type="EMBL" id="CM023478">
    <property type="protein sequence ID" value="KAH7933052.1"/>
    <property type="molecule type" value="Genomic_DNA"/>
</dbReference>
<name>A0ACB8C2I5_DERSI</name>
<evidence type="ECO:0000313" key="1">
    <source>
        <dbReference type="EMBL" id="KAH7933052.1"/>
    </source>
</evidence>
<accession>A0ACB8C2I5</accession>
<evidence type="ECO:0000313" key="2">
    <source>
        <dbReference type="Proteomes" id="UP000821865"/>
    </source>
</evidence>
<comment type="caution">
    <text evidence="1">The sequence shown here is derived from an EMBL/GenBank/DDBJ whole genome shotgun (WGS) entry which is preliminary data.</text>
</comment>
<keyword evidence="2" id="KW-1185">Reference proteome</keyword>
<protein>
    <submittedName>
        <fullName evidence="1">Uncharacterized protein</fullName>
    </submittedName>
</protein>
<sequence length="173" mass="19871">MDTLLTLPSKVEGLESSVRLLSDKFDEFHTRLITQEKLTKELTKRVEELENESPSRDLTQIKQEIDNLEYRSRRLNLEIHGIPASENEDLMAKMNEIAMKLKVPTVTRNDITHVHRLRAKVGKTPARCPWLSSGKPPLSTSWTDAPLQVWSPWSCACAWILTWPQRQLAVENA</sequence>
<dbReference type="Proteomes" id="UP000821865">
    <property type="component" value="Chromosome 9"/>
</dbReference>
<reference evidence="1" key="1">
    <citation type="submission" date="2020-05" db="EMBL/GenBank/DDBJ databases">
        <title>Large-scale comparative analyses of tick genomes elucidate their genetic diversity and vector capacities.</title>
        <authorList>
            <person name="Jia N."/>
            <person name="Wang J."/>
            <person name="Shi W."/>
            <person name="Du L."/>
            <person name="Sun Y."/>
            <person name="Zhan W."/>
            <person name="Jiang J."/>
            <person name="Wang Q."/>
            <person name="Zhang B."/>
            <person name="Ji P."/>
            <person name="Sakyi L.B."/>
            <person name="Cui X."/>
            <person name="Yuan T."/>
            <person name="Jiang B."/>
            <person name="Yang W."/>
            <person name="Lam T.T.-Y."/>
            <person name="Chang Q."/>
            <person name="Ding S."/>
            <person name="Wang X."/>
            <person name="Zhu J."/>
            <person name="Ruan X."/>
            <person name="Zhao L."/>
            <person name="Wei J."/>
            <person name="Que T."/>
            <person name="Du C."/>
            <person name="Cheng J."/>
            <person name="Dai P."/>
            <person name="Han X."/>
            <person name="Huang E."/>
            <person name="Gao Y."/>
            <person name="Liu J."/>
            <person name="Shao H."/>
            <person name="Ye R."/>
            <person name="Li L."/>
            <person name="Wei W."/>
            <person name="Wang X."/>
            <person name="Wang C."/>
            <person name="Yang T."/>
            <person name="Huo Q."/>
            <person name="Li W."/>
            <person name="Guo W."/>
            <person name="Chen H."/>
            <person name="Zhou L."/>
            <person name="Ni X."/>
            <person name="Tian J."/>
            <person name="Zhou Y."/>
            <person name="Sheng Y."/>
            <person name="Liu T."/>
            <person name="Pan Y."/>
            <person name="Xia L."/>
            <person name="Li J."/>
            <person name="Zhao F."/>
            <person name="Cao W."/>
        </authorList>
    </citation>
    <scope>NUCLEOTIDE SEQUENCE</scope>
    <source>
        <strain evidence="1">Dsil-2018</strain>
    </source>
</reference>
<gene>
    <name evidence="1" type="ORF">HPB49_007584</name>
</gene>
<organism evidence="1 2">
    <name type="scientific">Dermacentor silvarum</name>
    <name type="common">Tick</name>
    <dbReference type="NCBI Taxonomy" id="543639"/>
    <lineage>
        <taxon>Eukaryota</taxon>
        <taxon>Metazoa</taxon>
        <taxon>Ecdysozoa</taxon>
        <taxon>Arthropoda</taxon>
        <taxon>Chelicerata</taxon>
        <taxon>Arachnida</taxon>
        <taxon>Acari</taxon>
        <taxon>Parasitiformes</taxon>
        <taxon>Ixodida</taxon>
        <taxon>Ixodoidea</taxon>
        <taxon>Ixodidae</taxon>
        <taxon>Rhipicephalinae</taxon>
        <taxon>Dermacentor</taxon>
    </lineage>
</organism>
<proteinExistence type="predicted"/>